<dbReference type="GO" id="GO:0016618">
    <property type="term" value="F:hydroxypyruvate reductase [NAD(P)H] activity"/>
    <property type="evidence" value="ECO:0007669"/>
    <property type="project" value="TreeGrafter"/>
</dbReference>
<comment type="caution">
    <text evidence="7">The sequence shown here is derived from an EMBL/GenBank/DDBJ whole genome shotgun (WGS) entry which is preliminary data.</text>
</comment>
<evidence type="ECO:0000313" key="7">
    <source>
        <dbReference type="EMBL" id="KSU76853.1"/>
    </source>
</evidence>
<dbReference type="GO" id="GO:0005829">
    <property type="term" value="C:cytosol"/>
    <property type="evidence" value="ECO:0007669"/>
    <property type="project" value="TreeGrafter"/>
</dbReference>
<organism evidence="7 8">
    <name type="scientific">Pseudarthrobacter enclensis</name>
    <dbReference type="NCBI Taxonomy" id="993070"/>
    <lineage>
        <taxon>Bacteria</taxon>
        <taxon>Bacillati</taxon>
        <taxon>Actinomycetota</taxon>
        <taxon>Actinomycetes</taxon>
        <taxon>Micrococcales</taxon>
        <taxon>Micrococcaceae</taxon>
        <taxon>Pseudarthrobacter</taxon>
    </lineage>
</organism>
<dbReference type="PANTHER" id="PTHR10996">
    <property type="entry name" value="2-HYDROXYACID DEHYDROGENASE-RELATED"/>
    <property type="match status" value="1"/>
</dbReference>
<keyword evidence="3" id="KW-0520">NAD</keyword>
<dbReference type="InterPro" id="IPR006139">
    <property type="entry name" value="D-isomer_2_OHA_DH_cat_dom"/>
</dbReference>
<accession>A0A0V8IQ22</accession>
<dbReference type="InterPro" id="IPR029753">
    <property type="entry name" value="D-isomer_DH_CS"/>
</dbReference>
<feature type="domain" description="D-isomer specific 2-hydroxyacid dehydrogenase catalytic" evidence="5">
    <location>
        <begin position="47"/>
        <end position="327"/>
    </location>
</feature>
<dbReference type="SUPFAM" id="SSF52283">
    <property type="entry name" value="Formate/glycerate dehydrogenase catalytic domain-like"/>
    <property type="match status" value="1"/>
</dbReference>
<dbReference type="AlphaFoldDB" id="A0A0V8IQ22"/>
<dbReference type="STRING" id="993070.AS031_09675"/>
<reference evidence="7 8" key="1">
    <citation type="journal article" date="2014" name="Arch. Microbiol.">
        <title>Arthrobacter enclensis sp. nov., isolated from sediment sample.</title>
        <authorList>
            <person name="Dastager S.G."/>
            <person name="Liu Q."/>
            <person name="Tang S.K."/>
            <person name="Krishnamurthi S."/>
            <person name="Lee J.C."/>
            <person name="Li W.J."/>
        </authorList>
    </citation>
    <scope>NUCLEOTIDE SEQUENCE [LARGE SCALE GENOMIC DNA]</scope>
    <source>
        <strain evidence="7 8">NIO-1008</strain>
    </source>
</reference>
<evidence type="ECO:0000256" key="2">
    <source>
        <dbReference type="ARBA" id="ARBA00023002"/>
    </source>
</evidence>
<dbReference type="Proteomes" id="UP000053199">
    <property type="component" value="Unassembled WGS sequence"/>
</dbReference>
<dbReference type="OrthoDB" id="4324715at2"/>
<evidence type="ECO:0000259" key="6">
    <source>
        <dbReference type="Pfam" id="PF02826"/>
    </source>
</evidence>
<dbReference type="InterPro" id="IPR006140">
    <property type="entry name" value="D-isomer_DH_NAD-bd"/>
</dbReference>
<proteinExistence type="inferred from homology"/>
<dbReference type="SUPFAM" id="SSF51735">
    <property type="entry name" value="NAD(P)-binding Rossmann-fold domains"/>
    <property type="match status" value="1"/>
</dbReference>
<dbReference type="PROSITE" id="PS00670">
    <property type="entry name" value="D_2_HYDROXYACID_DH_2"/>
    <property type="match status" value="1"/>
</dbReference>
<dbReference type="PANTHER" id="PTHR10996:SF178">
    <property type="entry name" value="2-HYDROXYACID DEHYDROGENASE YGL185C-RELATED"/>
    <property type="match status" value="1"/>
</dbReference>
<sequence length="337" mass="36274">MTPKPKALLVMNRGTFTDQFDATRLDRLAGLVDLGGQPWTDSLEDPGLQERLGDVEILLTSWGVPRLDAAALQRMPRLRAVFHCAGTVRSFVTQELWDRDILVTNGADANAIPVAEFTFASIVLAGKKAHVLANDARTWREDWSYTTARGELGNIGRVIGVIGFSRIGRRVVRLVQQLQDVTCLVSDPHADPLEVAAAGGRLVPLTELLAASDIVSVHAPALPETRHMIGAAELRTMKDNATLINTARGSLVDTAALEAECATGRIHALLDVTEPEPLPAGSVLYSLPNVVITPHIAGSLGTETRRMSDAALNDLERHLTGQRLVAQVVSEDLSLSA</sequence>
<keyword evidence="2 4" id="KW-0560">Oxidoreductase</keyword>
<evidence type="ECO:0000256" key="4">
    <source>
        <dbReference type="RuleBase" id="RU003719"/>
    </source>
</evidence>
<dbReference type="Pfam" id="PF02826">
    <property type="entry name" value="2-Hacid_dh_C"/>
    <property type="match status" value="1"/>
</dbReference>
<protein>
    <submittedName>
        <fullName evidence="7">Hydroxyacid dehydrogenase</fullName>
    </submittedName>
</protein>
<dbReference type="GO" id="GO:0051287">
    <property type="term" value="F:NAD binding"/>
    <property type="evidence" value="ECO:0007669"/>
    <property type="project" value="InterPro"/>
</dbReference>
<dbReference type="EMBL" id="LNQM01000003">
    <property type="protein sequence ID" value="KSU76853.1"/>
    <property type="molecule type" value="Genomic_DNA"/>
</dbReference>
<keyword evidence="8" id="KW-1185">Reference proteome</keyword>
<feature type="domain" description="D-isomer specific 2-hydroxyacid dehydrogenase NAD-binding" evidence="6">
    <location>
        <begin position="136"/>
        <end position="297"/>
    </location>
</feature>
<dbReference type="CDD" id="cd12167">
    <property type="entry name" value="2-Hacid_dh_8"/>
    <property type="match status" value="1"/>
</dbReference>
<gene>
    <name evidence="7" type="ORF">AS031_09675</name>
</gene>
<dbReference type="RefSeq" id="WP_058267923.1">
    <property type="nucleotide sequence ID" value="NZ_FMAZ01000003.1"/>
</dbReference>
<name>A0A0V8IQ22_9MICC</name>
<evidence type="ECO:0000256" key="3">
    <source>
        <dbReference type="ARBA" id="ARBA00023027"/>
    </source>
</evidence>
<dbReference type="GO" id="GO:0030267">
    <property type="term" value="F:glyoxylate reductase (NADPH) activity"/>
    <property type="evidence" value="ECO:0007669"/>
    <property type="project" value="TreeGrafter"/>
</dbReference>
<dbReference type="Pfam" id="PF00389">
    <property type="entry name" value="2-Hacid_dh"/>
    <property type="match status" value="1"/>
</dbReference>
<dbReference type="InterPro" id="IPR036291">
    <property type="entry name" value="NAD(P)-bd_dom_sf"/>
</dbReference>
<dbReference type="Gene3D" id="3.40.50.720">
    <property type="entry name" value="NAD(P)-binding Rossmann-like Domain"/>
    <property type="match status" value="2"/>
</dbReference>
<evidence type="ECO:0000259" key="5">
    <source>
        <dbReference type="Pfam" id="PF00389"/>
    </source>
</evidence>
<evidence type="ECO:0000256" key="1">
    <source>
        <dbReference type="ARBA" id="ARBA00005854"/>
    </source>
</evidence>
<dbReference type="InterPro" id="IPR050223">
    <property type="entry name" value="D-isomer_2-hydroxyacid_DH"/>
</dbReference>
<comment type="similarity">
    <text evidence="1 4">Belongs to the D-isomer specific 2-hydroxyacid dehydrogenase family.</text>
</comment>
<evidence type="ECO:0000313" key="8">
    <source>
        <dbReference type="Proteomes" id="UP000053199"/>
    </source>
</evidence>